<comment type="subcellular location">
    <subcellularLocation>
        <location evidence="1">Membrane</location>
    </subcellularLocation>
</comment>
<reference evidence="4" key="1">
    <citation type="submission" date="2022-08" db="EMBL/GenBank/DDBJ databases">
        <title>Complete genome sequence of 14 non-tuberculosis mycobacteria type-strains.</title>
        <authorList>
            <person name="Igarashi Y."/>
            <person name="Osugi A."/>
            <person name="Mitarai S."/>
        </authorList>
    </citation>
    <scope>NUCLEOTIDE SEQUENCE</scope>
    <source>
        <strain evidence="4">DSM 45575</strain>
    </source>
</reference>
<evidence type="ECO:0000313" key="5">
    <source>
        <dbReference type="Proteomes" id="UP001055200"/>
    </source>
</evidence>
<evidence type="ECO:0000256" key="1">
    <source>
        <dbReference type="ARBA" id="ARBA00004370"/>
    </source>
</evidence>
<evidence type="ECO:0000256" key="3">
    <source>
        <dbReference type="ARBA" id="ARBA00023136"/>
    </source>
</evidence>
<organism evidence="4 5">
    <name type="scientific">Mycolicibacillus parakoreensis</name>
    <dbReference type="NCBI Taxonomy" id="1069221"/>
    <lineage>
        <taxon>Bacteria</taxon>
        <taxon>Bacillati</taxon>
        <taxon>Actinomycetota</taxon>
        <taxon>Actinomycetes</taxon>
        <taxon>Mycobacteriales</taxon>
        <taxon>Mycobacteriaceae</taxon>
        <taxon>Mycolicibacillus</taxon>
    </lineage>
</organism>
<name>A0ABY3U3D5_9MYCO</name>
<keyword evidence="5" id="KW-1185">Reference proteome</keyword>
<dbReference type="EMBL" id="CP092365">
    <property type="protein sequence ID" value="ULN52276.1"/>
    <property type="molecule type" value="Genomic_DNA"/>
</dbReference>
<proteinExistence type="predicted"/>
<protein>
    <submittedName>
        <fullName evidence="4">Uncharacterized protein</fullName>
    </submittedName>
</protein>
<dbReference type="RefSeq" id="WP_240170550.1">
    <property type="nucleotide sequence ID" value="NZ_CP092365.1"/>
</dbReference>
<sequence length="282" mass="29800">MGLLRSSRTVLGDDDVAAALGRAVRLISPLLGMLTEADPLGLKARTHTGVPGESAPAALEPALDRAAWLLNAAHAPGTRAWSGMDVRRRAAWWVRRVGALNTVAVASPRSLGVLGALLPVQPMLGFANQAIVVCALAREHGVDDPAVQIQLLAAVLCGRRLDRDVAERHAAPARGPAAGARAARSPLTLVRTWWHLAAVLREIGDELDRRPQPRRVFRRLSVLPGVGGLAAYLGEFGALRRAAKAALAYLDAYLDARAGLPEAHGRHPEVDGGVEQGPVDLA</sequence>
<gene>
    <name evidence="4" type="ORF">MIU77_15715</name>
</gene>
<keyword evidence="2" id="KW-0053">Apoptosis</keyword>
<accession>A0ABY3U3D5</accession>
<evidence type="ECO:0000313" key="4">
    <source>
        <dbReference type="EMBL" id="ULN52276.1"/>
    </source>
</evidence>
<dbReference type="Proteomes" id="UP001055200">
    <property type="component" value="Chromosome"/>
</dbReference>
<evidence type="ECO:0000256" key="2">
    <source>
        <dbReference type="ARBA" id="ARBA00022703"/>
    </source>
</evidence>
<dbReference type="PROSITE" id="PS01259">
    <property type="entry name" value="BH3"/>
    <property type="match status" value="1"/>
</dbReference>
<keyword evidence="3" id="KW-0472">Membrane</keyword>
<dbReference type="InterPro" id="IPR020728">
    <property type="entry name" value="Bcl2_BH3_motif_CS"/>
</dbReference>